<organism evidence="2">
    <name type="scientific">Candidatus Moduliflexus flocculans</name>
    <dbReference type="NCBI Taxonomy" id="1499966"/>
    <lineage>
        <taxon>Bacteria</taxon>
        <taxon>Candidatus Moduliflexota</taxon>
        <taxon>Candidatus Moduliflexia</taxon>
        <taxon>Candidatus Moduliflexales</taxon>
        <taxon>Candidatus Moduliflexaceae</taxon>
    </lineage>
</organism>
<dbReference type="PANTHER" id="PTHR41773:SF1">
    <property type="entry name" value="RELA_SPOT DOMAIN-CONTAINING PROTEIN"/>
    <property type="match status" value="1"/>
</dbReference>
<reference evidence="2" key="1">
    <citation type="journal article" date="2015" name="PeerJ">
        <title>First genomic representation of candidate bacterial phylum KSB3 points to enhanced environmental sensing as a trigger of wastewater bulking.</title>
        <authorList>
            <person name="Sekiguchi Y."/>
            <person name="Ohashi A."/>
            <person name="Parks D.H."/>
            <person name="Yamauchi T."/>
            <person name="Tyson G.W."/>
            <person name="Hugenholtz P."/>
        </authorList>
    </citation>
    <scope>NUCLEOTIDE SEQUENCE [LARGE SCALE GENOMIC DNA]</scope>
</reference>
<dbReference type="PANTHER" id="PTHR41773">
    <property type="entry name" value="GTP PYROPHOSPHATASE-RELATED"/>
    <property type="match status" value="1"/>
</dbReference>
<dbReference type="SUPFAM" id="SSF81301">
    <property type="entry name" value="Nucleotidyltransferase"/>
    <property type="match status" value="1"/>
</dbReference>
<dbReference type="SMART" id="SM00954">
    <property type="entry name" value="RelA_SpoT"/>
    <property type="match status" value="1"/>
</dbReference>
<dbReference type="HOGENOM" id="CLU_058756_0_0_0"/>
<dbReference type="Pfam" id="PF04607">
    <property type="entry name" value="RelA_SpoT"/>
    <property type="match status" value="1"/>
</dbReference>
<gene>
    <name evidence="2" type="ORF">U14_02979</name>
</gene>
<dbReference type="STRING" id="1499966.U14_02979"/>
<keyword evidence="3" id="KW-1185">Reference proteome</keyword>
<sequence length="363" mass="42104">MKNSDYLLNREALVSEYRARAATYQAFALRLRDLLGVLLQADGVHIDHIEMRVKTLESFLEKIEHKKYYDAPFDRIKDLIGLRIVTYYQDEVERVRAMIEREFTLDEDHSVDKTASLEADRFGYRSLHLIISLEHKRCVLPEWKSFAGIPAEIQVRSILQHAWAVFSREFDYKAPSQAPDALRRKLFQLSAQLEGADQDFTTLRLRSEAIAKEYRADVTQGQLELPLDLDSLREFMEQHVQAQEWERFGVRVGMHPFPLLMKTFQSAGLKILLRTLQEIGITRLNEFERLFQEFQAAEPHLRRFVEVVNANGGSIHAVPVDVLVLLVSFSRADRIAPDFDWGGKYDLTFLNTLRQVIAEIAPR</sequence>
<dbReference type="EMBL" id="DF820457">
    <property type="protein sequence ID" value="GAK51734.1"/>
    <property type="molecule type" value="Genomic_DNA"/>
</dbReference>
<proteinExistence type="predicted"/>
<dbReference type="InterPro" id="IPR007685">
    <property type="entry name" value="RelA_SpoT"/>
</dbReference>
<accession>A0A081BMW8</accession>
<evidence type="ECO:0000313" key="3">
    <source>
        <dbReference type="Proteomes" id="UP000030700"/>
    </source>
</evidence>
<evidence type="ECO:0000259" key="1">
    <source>
        <dbReference type="SMART" id="SM00954"/>
    </source>
</evidence>
<dbReference type="InterPro" id="IPR043519">
    <property type="entry name" value="NT_sf"/>
</dbReference>
<dbReference type="CDD" id="cd05399">
    <property type="entry name" value="NT_Rel-Spo_like"/>
    <property type="match status" value="1"/>
</dbReference>
<feature type="domain" description="RelA/SpoT" evidence="1">
    <location>
        <begin position="51"/>
        <end position="178"/>
    </location>
</feature>
<dbReference type="Proteomes" id="UP000030700">
    <property type="component" value="Unassembled WGS sequence"/>
</dbReference>
<dbReference type="GO" id="GO:0015969">
    <property type="term" value="P:guanosine tetraphosphate metabolic process"/>
    <property type="evidence" value="ECO:0007669"/>
    <property type="project" value="InterPro"/>
</dbReference>
<dbReference type="Gene3D" id="3.30.460.10">
    <property type="entry name" value="Beta Polymerase, domain 2"/>
    <property type="match status" value="1"/>
</dbReference>
<name>A0A081BMW8_9BACT</name>
<protein>
    <recommendedName>
        <fullName evidence="1">RelA/SpoT domain-containing protein</fullName>
    </recommendedName>
</protein>
<evidence type="ECO:0000313" key="2">
    <source>
        <dbReference type="EMBL" id="GAK51734.1"/>
    </source>
</evidence>
<dbReference type="AlphaFoldDB" id="A0A081BMW8"/>